<evidence type="ECO:0000313" key="4">
    <source>
        <dbReference type="EMBL" id="MBW3096073.1"/>
    </source>
</evidence>
<dbReference type="Proteomes" id="UP001430804">
    <property type="component" value="Unassembled WGS sequence"/>
</dbReference>
<dbReference type="PANTHER" id="PTHR12526:SF640">
    <property type="entry name" value="COLANIC ACID BIOSYNTHESIS GLYCOSYLTRANSFERASE WCAL-RELATED"/>
    <property type="match status" value="1"/>
</dbReference>
<comment type="caution">
    <text evidence="4">The sequence shown here is derived from an EMBL/GenBank/DDBJ whole genome shotgun (WGS) entry which is preliminary data.</text>
</comment>
<evidence type="ECO:0000256" key="1">
    <source>
        <dbReference type="ARBA" id="ARBA00009481"/>
    </source>
</evidence>
<organism evidence="4 5">
    <name type="scientific">Pseudohoeflea coraliihabitans</name>
    <dbReference type="NCBI Taxonomy" id="2860393"/>
    <lineage>
        <taxon>Bacteria</taxon>
        <taxon>Pseudomonadati</taxon>
        <taxon>Pseudomonadota</taxon>
        <taxon>Alphaproteobacteria</taxon>
        <taxon>Hyphomicrobiales</taxon>
        <taxon>Rhizobiaceae</taxon>
        <taxon>Pseudohoeflea</taxon>
    </lineage>
</organism>
<evidence type="ECO:0000256" key="3">
    <source>
        <dbReference type="ARBA" id="ARBA00022679"/>
    </source>
</evidence>
<accession>A0ABS6WJF4</accession>
<keyword evidence="2" id="KW-0328">Glycosyltransferase</keyword>
<reference evidence="4" key="1">
    <citation type="submission" date="2021-07" db="EMBL/GenBank/DDBJ databases">
        <title>Pseudohoeflea marina sp. nov. a polyhydroxyalcanoate-producing bacterium.</title>
        <authorList>
            <person name="Zheng W."/>
            <person name="Yu S."/>
            <person name="Huang Y."/>
        </authorList>
    </citation>
    <scope>NUCLEOTIDE SEQUENCE</scope>
    <source>
        <strain evidence="4">DP4N28-3</strain>
    </source>
</reference>
<comment type="similarity">
    <text evidence="1">Belongs to the glycosyltransferase group 1 family. Glycosyltransferase 4 subfamily.</text>
</comment>
<dbReference type="PANTHER" id="PTHR12526">
    <property type="entry name" value="GLYCOSYLTRANSFERASE"/>
    <property type="match status" value="1"/>
</dbReference>
<keyword evidence="5" id="KW-1185">Reference proteome</keyword>
<dbReference type="Pfam" id="PF13692">
    <property type="entry name" value="Glyco_trans_1_4"/>
    <property type="match status" value="1"/>
</dbReference>
<sequence>MAEIEVIAPNFKKRLSGVTSVIIQIVPEQRRLGTVVCALGPGLPPHVPKLRLRDLPRLLSRPRRRPVRVWHARRNTEMLAGLVLRQVLRAPVKLVFTSAAQRSHTAYTRWLMRHMDAIVTTSSRSASFLSLPHRIVPHGIDLERFHPPSEEERDWSSSGLPGTHGIGCFGRIRPQKGTDLFVDAMIELLPHHPEWTAAIFGRVTSDHRRFAETLQHRIDAAGLAERIVFMGEVPDIKPWYRRISVCVAPSRNEGFGLTPLEAMASQTAVVASDAGAYRDLVAEGETGFVVGAGDGAALTAAISTYLRAPDLAARHAEAGLRRAREHYALEREVQALAEVYEHLWSGA</sequence>
<protein>
    <submittedName>
        <fullName evidence="4">Glycosyltransferase family 4 protein</fullName>
    </submittedName>
</protein>
<gene>
    <name evidence="4" type="ORF">KY465_02140</name>
</gene>
<dbReference type="CDD" id="cd03801">
    <property type="entry name" value="GT4_PimA-like"/>
    <property type="match status" value="1"/>
</dbReference>
<name>A0ABS6WJF4_9HYPH</name>
<keyword evidence="3" id="KW-0808">Transferase</keyword>
<proteinExistence type="inferred from homology"/>
<evidence type="ECO:0000256" key="2">
    <source>
        <dbReference type="ARBA" id="ARBA00022676"/>
    </source>
</evidence>
<dbReference type="EMBL" id="JAHWQX010000001">
    <property type="protein sequence ID" value="MBW3096073.1"/>
    <property type="molecule type" value="Genomic_DNA"/>
</dbReference>
<evidence type="ECO:0000313" key="5">
    <source>
        <dbReference type="Proteomes" id="UP001430804"/>
    </source>
</evidence>